<evidence type="ECO:0000313" key="4">
    <source>
        <dbReference type="Proteomes" id="UP000001568"/>
    </source>
</evidence>
<dbReference type="GeneID" id="5001010"/>
<keyword evidence="4" id="KW-1185">Reference proteome</keyword>
<feature type="compositionally biased region" description="Low complexity" evidence="1">
    <location>
        <begin position="37"/>
        <end position="46"/>
    </location>
</feature>
<evidence type="ECO:0000256" key="2">
    <source>
        <dbReference type="SAM" id="Phobius"/>
    </source>
</evidence>
<reference evidence="3 4" key="1">
    <citation type="journal article" date="2007" name="Proc. Natl. Acad. Sci. U.S.A.">
        <title>The tiny eukaryote Ostreococcus provides genomic insights into the paradox of plankton speciation.</title>
        <authorList>
            <person name="Palenik B."/>
            <person name="Grimwood J."/>
            <person name="Aerts A."/>
            <person name="Rouze P."/>
            <person name="Salamov A."/>
            <person name="Putnam N."/>
            <person name="Dupont C."/>
            <person name="Jorgensen R."/>
            <person name="Derelle E."/>
            <person name="Rombauts S."/>
            <person name="Zhou K."/>
            <person name="Otillar R."/>
            <person name="Merchant S.S."/>
            <person name="Podell S."/>
            <person name="Gaasterland T."/>
            <person name="Napoli C."/>
            <person name="Gendler K."/>
            <person name="Manuell A."/>
            <person name="Tai V."/>
            <person name="Vallon O."/>
            <person name="Piganeau G."/>
            <person name="Jancek S."/>
            <person name="Heijde M."/>
            <person name="Jabbari K."/>
            <person name="Bowler C."/>
            <person name="Lohr M."/>
            <person name="Robbens S."/>
            <person name="Werner G."/>
            <person name="Dubchak I."/>
            <person name="Pazour G.J."/>
            <person name="Ren Q."/>
            <person name="Paulsen I."/>
            <person name="Delwiche C."/>
            <person name="Schmutz J."/>
            <person name="Rokhsar D."/>
            <person name="Van de Peer Y."/>
            <person name="Moreau H."/>
            <person name="Grigoriev I.V."/>
        </authorList>
    </citation>
    <scope>NUCLEOTIDE SEQUENCE [LARGE SCALE GENOMIC DNA]</scope>
    <source>
        <strain evidence="3 4">CCE9901</strain>
    </source>
</reference>
<name>A4RV76_OSTLU</name>
<organism evidence="3 4">
    <name type="scientific">Ostreococcus lucimarinus (strain CCE9901)</name>
    <dbReference type="NCBI Taxonomy" id="436017"/>
    <lineage>
        <taxon>Eukaryota</taxon>
        <taxon>Viridiplantae</taxon>
        <taxon>Chlorophyta</taxon>
        <taxon>Mamiellophyceae</taxon>
        <taxon>Mamiellales</taxon>
        <taxon>Bathycoccaceae</taxon>
        <taxon>Ostreococcus</taxon>
    </lineage>
</organism>
<dbReference type="OMA" id="ARASKKW"/>
<dbReference type="Proteomes" id="UP000001568">
    <property type="component" value="Chromosome 3"/>
</dbReference>
<dbReference type="HOGENOM" id="CLU_1100025_0_0_1"/>
<accession>A4RV76</accession>
<keyword evidence="2" id="KW-1133">Transmembrane helix</keyword>
<feature type="region of interest" description="Disordered" evidence="1">
    <location>
        <begin position="1"/>
        <end position="143"/>
    </location>
</feature>
<dbReference type="RefSeq" id="XP_001416794.1">
    <property type="nucleotide sequence ID" value="XM_001416757.1"/>
</dbReference>
<keyword evidence="2" id="KW-0812">Transmembrane</keyword>
<evidence type="ECO:0000256" key="1">
    <source>
        <dbReference type="SAM" id="MobiDB-lite"/>
    </source>
</evidence>
<evidence type="ECO:0000313" key="3">
    <source>
        <dbReference type="EMBL" id="ABO95087.1"/>
    </source>
</evidence>
<sequence length="253" mass="25702">MSTTARATASASARRATPARARGATRTRAVRRRAIARRATGDGTTRADADADADADEAAAARASKKWKPKPLPSTFGDAASPRARSPFDAKTGATSPFEKAPGTSASPFEKATSDGTGKPASPFGAVATPVTEGGAASGDATTTRAKAAASPFGAAEARSPFAAAPGAAKSPFGGASAAKNPFNEPEAALYGAKPVAKKPAVKVEEKTSFLESLPRPTLGQFFIVFSFVTIISLMLGTFWVVVNAGGVHFNDS</sequence>
<dbReference type="EMBL" id="CP000583">
    <property type="protein sequence ID" value="ABO95087.1"/>
    <property type="molecule type" value="Genomic_DNA"/>
</dbReference>
<protein>
    <submittedName>
        <fullName evidence="3">Uncharacterized protein</fullName>
    </submittedName>
</protein>
<keyword evidence="2" id="KW-0472">Membrane</keyword>
<dbReference type="Gramene" id="ABO95087">
    <property type="protein sequence ID" value="ABO95087"/>
    <property type="gene ID" value="OSTLU_30874"/>
</dbReference>
<gene>
    <name evidence="3" type="ORF">OSTLU_30874</name>
</gene>
<proteinExistence type="predicted"/>
<dbReference type="eggNOG" id="ENOG502SC2K">
    <property type="taxonomic scope" value="Eukaryota"/>
</dbReference>
<feature type="compositionally biased region" description="Low complexity" evidence="1">
    <location>
        <begin position="1"/>
        <end position="22"/>
    </location>
</feature>
<feature type="compositionally biased region" description="Basic residues" evidence="1">
    <location>
        <begin position="23"/>
        <end position="36"/>
    </location>
</feature>
<feature type="transmembrane region" description="Helical" evidence="2">
    <location>
        <begin position="222"/>
        <end position="243"/>
    </location>
</feature>
<dbReference type="OrthoDB" id="515160at2759"/>
<dbReference type="AlphaFoldDB" id="A4RV76"/>
<dbReference type="KEGG" id="olu:OSTLU_30874"/>